<dbReference type="Gene3D" id="2.20.100.10">
    <property type="entry name" value="Thrombospondin type-1 (TSP1) repeat"/>
    <property type="match status" value="1"/>
</dbReference>
<keyword evidence="4" id="KW-1133">Transmembrane helix</keyword>
<name>C3Z8I7_BRAFL</name>
<reference evidence="5" key="1">
    <citation type="journal article" date="2008" name="Nature">
        <title>The amphioxus genome and the evolution of the chordate karyotype.</title>
        <authorList>
            <consortium name="US DOE Joint Genome Institute (JGI-PGF)"/>
            <person name="Putnam N.H."/>
            <person name="Butts T."/>
            <person name="Ferrier D.E.K."/>
            <person name="Furlong R.F."/>
            <person name="Hellsten U."/>
            <person name="Kawashima T."/>
            <person name="Robinson-Rechavi M."/>
            <person name="Shoguchi E."/>
            <person name="Terry A."/>
            <person name="Yu J.-K."/>
            <person name="Benito-Gutierrez E.L."/>
            <person name="Dubchak I."/>
            <person name="Garcia-Fernandez J."/>
            <person name="Gibson-Brown J.J."/>
            <person name="Grigoriev I.V."/>
            <person name="Horton A.C."/>
            <person name="de Jong P.J."/>
            <person name="Jurka J."/>
            <person name="Kapitonov V.V."/>
            <person name="Kohara Y."/>
            <person name="Kuroki Y."/>
            <person name="Lindquist E."/>
            <person name="Lucas S."/>
            <person name="Osoegawa K."/>
            <person name="Pennacchio L.A."/>
            <person name="Salamov A.A."/>
            <person name="Satou Y."/>
            <person name="Sauka-Spengler T."/>
            <person name="Schmutz J."/>
            <person name="Shin-I T."/>
            <person name="Toyoda A."/>
            <person name="Bronner-Fraser M."/>
            <person name="Fujiyama A."/>
            <person name="Holland L.Z."/>
            <person name="Holland P.W.H."/>
            <person name="Satoh N."/>
            <person name="Rokhsar D.S."/>
        </authorList>
    </citation>
    <scope>NUCLEOTIDE SEQUENCE [LARGE SCALE GENOMIC DNA]</scope>
    <source>
        <strain evidence="5">S238N-H82</strain>
        <tissue evidence="5">Testes</tissue>
    </source>
</reference>
<evidence type="ECO:0000256" key="3">
    <source>
        <dbReference type="SAM" id="MobiDB-lite"/>
    </source>
</evidence>
<dbReference type="EMBL" id="GG666594">
    <property type="protein sequence ID" value="EEN51092.1"/>
    <property type="molecule type" value="Genomic_DNA"/>
</dbReference>
<protein>
    <submittedName>
        <fullName evidence="5">Uncharacterized protein</fullName>
    </submittedName>
</protein>
<feature type="transmembrane region" description="Helical" evidence="4">
    <location>
        <begin position="96"/>
        <end position="116"/>
    </location>
</feature>
<sequence>MPSQANNNTVPRHTPNNSQPPPPSNRNLPPPPPSSSNKPRPPSGQHRPPSAPVGEGRCQHLQGAQDQQQDKEECPLPHPSGDSSATLHLTQMVAETARLCTAVIVVLMVLGAVATVEGSRNRRCDCPWGLWGSWTSCSERCDGGTMSRTRHRDSCCYPSSDSETMTCNTQSCCSCEWGNWHAWSSCSQTCGEGGSSATYWNSEHLILTIVGVLSGVVLVASLVWYKGVRDPNRVIDLRGKL</sequence>
<feature type="region of interest" description="Disordered" evidence="3">
    <location>
        <begin position="1"/>
        <end position="83"/>
    </location>
</feature>
<dbReference type="AlphaFoldDB" id="C3Z8I7"/>
<keyword evidence="2" id="KW-1015">Disulfide bond</keyword>
<dbReference type="PROSITE" id="PS50092">
    <property type="entry name" value="TSP1"/>
    <property type="match status" value="1"/>
</dbReference>
<dbReference type="InterPro" id="IPR000884">
    <property type="entry name" value="TSP1_rpt"/>
</dbReference>
<proteinExistence type="predicted"/>
<keyword evidence="1" id="KW-0677">Repeat</keyword>
<feature type="compositionally biased region" description="Polar residues" evidence="3">
    <location>
        <begin position="1"/>
        <end position="11"/>
    </location>
</feature>
<feature type="transmembrane region" description="Helical" evidence="4">
    <location>
        <begin position="205"/>
        <end position="225"/>
    </location>
</feature>
<dbReference type="PANTHER" id="PTHR22906:SF21">
    <property type="entry name" value="SEMA DOMAIN-CONTAINING PROTEIN"/>
    <property type="match status" value="1"/>
</dbReference>
<keyword evidence="4" id="KW-0472">Membrane</keyword>
<dbReference type="InterPro" id="IPR036383">
    <property type="entry name" value="TSP1_rpt_sf"/>
</dbReference>
<gene>
    <name evidence="5" type="ORF">BRAFLDRAFT_90191</name>
</gene>
<dbReference type="InterPro" id="IPR052065">
    <property type="entry name" value="Compl_asym_regulator"/>
</dbReference>
<keyword evidence="4" id="KW-0812">Transmembrane</keyword>
<evidence type="ECO:0000256" key="1">
    <source>
        <dbReference type="ARBA" id="ARBA00022737"/>
    </source>
</evidence>
<feature type="compositionally biased region" description="Pro residues" evidence="3">
    <location>
        <begin position="18"/>
        <end position="42"/>
    </location>
</feature>
<accession>C3Z8I7</accession>
<evidence type="ECO:0000256" key="4">
    <source>
        <dbReference type="SAM" id="Phobius"/>
    </source>
</evidence>
<evidence type="ECO:0000313" key="5">
    <source>
        <dbReference type="EMBL" id="EEN51092.1"/>
    </source>
</evidence>
<dbReference type="SUPFAM" id="SSF82895">
    <property type="entry name" value="TSP-1 type 1 repeat"/>
    <property type="match status" value="1"/>
</dbReference>
<dbReference type="PANTHER" id="PTHR22906">
    <property type="entry name" value="PROPERDIN"/>
    <property type="match status" value="1"/>
</dbReference>
<evidence type="ECO:0000256" key="2">
    <source>
        <dbReference type="ARBA" id="ARBA00023157"/>
    </source>
</evidence>
<organism>
    <name type="scientific">Branchiostoma floridae</name>
    <name type="common">Florida lancelet</name>
    <name type="synonym">Amphioxus</name>
    <dbReference type="NCBI Taxonomy" id="7739"/>
    <lineage>
        <taxon>Eukaryota</taxon>
        <taxon>Metazoa</taxon>
        <taxon>Chordata</taxon>
        <taxon>Cephalochordata</taxon>
        <taxon>Leptocardii</taxon>
        <taxon>Amphioxiformes</taxon>
        <taxon>Branchiostomatidae</taxon>
        <taxon>Branchiostoma</taxon>
    </lineage>
</organism>
<dbReference type="InParanoid" id="C3Z8I7"/>